<dbReference type="Proteomes" id="UP001056500">
    <property type="component" value="Chromosome"/>
</dbReference>
<dbReference type="InterPro" id="IPR017871">
    <property type="entry name" value="ABC_transporter-like_CS"/>
</dbReference>
<evidence type="ECO:0000256" key="2">
    <source>
        <dbReference type="ARBA" id="ARBA00022448"/>
    </source>
</evidence>
<keyword evidence="7" id="KW-1185">Reference proteome</keyword>
<dbReference type="CDD" id="cd03235">
    <property type="entry name" value="ABC_Metallic_Cations"/>
    <property type="match status" value="1"/>
</dbReference>
<dbReference type="Pfam" id="PF00005">
    <property type="entry name" value="ABC_tran"/>
    <property type="match status" value="1"/>
</dbReference>
<evidence type="ECO:0000313" key="7">
    <source>
        <dbReference type="Proteomes" id="UP001056500"/>
    </source>
</evidence>
<dbReference type="GO" id="GO:0005524">
    <property type="term" value="F:ATP binding"/>
    <property type="evidence" value="ECO:0007669"/>
    <property type="project" value="UniProtKB-KW"/>
</dbReference>
<comment type="similarity">
    <text evidence="1">Belongs to the ABC transporter superfamily.</text>
</comment>
<evidence type="ECO:0000256" key="1">
    <source>
        <dbReference type="ARBA" id="ARBA00005417"/>
    </source>
</evidence>
<dbReference type="SMART" id="SM00382">
    <property type="entry name" value="AAA"/>
    <property type="match status" value="1"/>
</dbReference>
<reference evidence="6" key="1">
    <citation type="submission" date="2022-06" db="EMBL/GenBank/DDBJ databases">
        <title>Genome sequencing of Brevibacillus sp. BB3-R1.</title>
        <authorList>
            <person name="Heo J."/>
            <person name="Lee D."/>
            <person name="Won M."/>
            <person name="Han B.-H."/>
            <person name="Hong S.-B."/>
            <person name="Kwon S.-W."/>
        </authorList>
    </citation>
    <scope>NUCLEOTIDE SEQUENCE</scope>
    <source>
        <strain evidence="6">BB3-R1</strain>
    </source>
</reference>
<protein>
    <submittedName>
        <fullName evidence="6">Metal ABC transporter ATP-binding protein</fullName>
    </submittedName>
</protein>
<proteinExistence type="inferred from homology"/>
<evidence type="ECO:0000256" key="4">
    <source>
        <dbReference type="ARBA" id="ARBA00022840"/>
    </source>
</evidence>
<organism evidence="6 7">
    <name type="scientific">Brevibacillus ruminantium</name>
    <dbReference type="NCBI Taxonomy" id="2950604"/>
    <lineage>
        <taxon>Bacteria</taxon>
        <taxon>Bacillati</taxon>
        <taxon>Bacillota</taxon>
        <taxon>Bacilli</taxon>
        <taxon>Bacillales</taxon>
        <taxon>Paenibacillaceae</taxon>
        <taxon>Brevibacillus</taxon>
    </lineage>
</organism>
<dbReference type="InterPro" id="IPR027417">
    <property type="entry name" value="P-loop_NTPase"/>
</dbReference>
<dbReference type="EMBL" id="CP098755">
    <property type="protein sequence ID" value="USG65950.1"/>
    <property type="molecule type" value="Genomic_DNA"/>
</dbReference>
<dbReference type="PANTHER" id="PTHR42734:SF17">
    <property type="entry name" value="METAL TRANSPORT SYSTEM ATP-BINDING PROTEIN TM_0124-RELATED"/>
    <property type="match status" value="1"/>
</dbReference>
<evidence type="ECO:0000259" key="5">
    <source>
        <dbReference type="PROSITE" id="PS50893"/>
    </source>
</evidence>
<feature type="domain" description="ABC transporter" evidence="5">
    <location>
        <begin position="11"/>
        <end position="253"/>
    </location>
</feature>
<dbReference type="RefSeq" id="WP_251873034.1">
    <property type="nucleotide sequence ID" value="NZ_CP098755.1"/>
</dbReference>
<name>A0ABY4WJB3_9BACL</name>
<dbReference type="InterPro" id="IPR003593">
    <property type="entry name" value="AAA+_ATPase"/>
</dbReference>
<evidence type="ECO:0000256" key="3">
    <source>
        <dbReference type="ARBA" id="ARBA00022741"/>
    </source>
</evidence>
<keyword evidence="3" id="KW-0547">Nucleotide-binding</keyword>
<dbReference type="PANTHER" id="PTHR42734">
    <property type="entry name" value="METAL TRANSPORT SYSTEM ATP-BINDING PROTEIN TM_0124-RELATED"/>
    <property type="match status" value="1"/>
</dbReference>
<keyword evidence="4 6" id="KW-0067">ATP-binding</keyword>
<sequence length="256" mass="28584">MERTHQTDTVVKLTSVFFQYEQKTVLEDINFCLDRGDFVGIVGPNGSGKSTLMKLLLGLLPATKGTVELFGQPLTKFRDWSKIGYVAQQVAHGAGGFPATVREVVASGLVGKVGLFRRLNGKHHQQVKDVVERVGLTEKLDERIGNLSGGQLQRVFIARALVAEPELLILDEPTVGVDQESIEQFYELLRSLKEDSGMTMMIVSHDVGVMTQWVNKVACLQRKLHFHGTAHDFTHNHEKILQDMYGDSIKMLAHHH</sequence>
<dbReference type="PROSITE" id="PS50893">
    <property type="entry name" value="ABC_TRANSPORTER_2"/>
    <property type="match status" value="1"/>
</dbReference>
<gene>
    <name evidence="6" type="ORF">NDK47_00915</name>
</gene>
<dbReference type="InterPro" id="IPR003439">
    <property type="entry name" value="ABC_transporter-like_ATP-bd"/>
</dbReference>
<dbReference type="PROSITE" id="PS00211">
    <property type="entry name" value="ABC_TRANSPORTER_1"/>
    <property type="match status" value="1"/>
</dbReference>
<evidence type="ECO:0000313" key="6">
    <source>
        <dbReference type="EMBL" id="USG65950.1"/>
    </source>
</evidence>
<keyword evidence="2" id="KW-0813">Transport</keyword>
<dbReference type="SUPFAM" id="SSF52540">
    <property type="entry name" value="P-loop containing nucleoside triphosphate hydrolases"/>
    <property type="match status" value="1"/>
</dbReference>
<dbReference type="InterPro" id="IPR050153">
    <property type="entry name" value="Metal_Ion_Import_ABC"/>
</dbReference>
<dbReference type="Gene3D" id="3.40.50.300">
    <property type="entry name" value="P-loop containing nucleotide triphosphate hydrolases"/>
    <property type="match status" value="1"/>
</dbReference>
<accession>A0ABY4WJB3</accession>